<dbReference type="InterPro" id="IPR050196">
    <property type="entry name" value="Cytochrome_P450_Monoox"/>
</dbReference>
<comment type="cofactor">
    <cofactor evidence="7">
        <name>heme</name>
        <dbReference type="ChEBI" id="CHEBI:30413"/>
    </cofactor>
</comment>
<dbReference type="InterPro" id="IPR017972">
    <property type="entry name" value="Cyt_P450_CS"/>
</dbReference>
<dbReference type="Gene3D" id="1.10.630.10">
    <property type="entry name" value="Cytochrome P450"/>
    <property type="match status" value="1"/>
</dbReference>
<feature type="transmembrane region" description="Helical" evidence="9">
    <location>
        <begin position="20"/>
        <end position="43"/>
    </location>
</feature>
<keyword evidence="3 7" id="KW-0479">Metal-binding</keyword>
<dbReference type="Pfam" id="PF00067">
    <property type="entry name" value="p450"/>
    <property type="match status" value="1"/>
</dbReference>
<comment type="similarity">
    <text evidence="1 8">Belongs to the cytochrome P450 family.</text>
</comment>
<dbReference type="GO" id="GO:0004497">
    <property type="term" value="F:monooxygenase activity"/>
    <property type="evidence" value="ECO:0007669"/>
    <property type="project" value="UniProtKB-KW"/>
</dbReference>
<dbReference type="SUPFAM" id="SSF48264">
    <property type="entry name" value="Cytochrome P450"/>
    <property type="match status" value="1"/>
</dbReference>
<evidence type="ECO:0000313" key="11">
    <source>
        <dbReference type="Proteomes" id="UP000816034"/>
    </source>
</evidence>
<dbReference type="RefSeq" id="XP_044545070.1">
    <property type="nucleotide sequence ID" value="XM_044699019.1"/>
</dbReference>
<keyword evidence="11" id="KW-1185">Reference proteome</keyword>
<dbReference type="InterPro" id="IPR036396">
    <property type="entry name" value="Cyt_P450_sf"/>
</dbReference>
<accession>A0AA88GFW7</accession>
<keyword evidence="2 7" id="KW-0349">Heme</keyword>
<dbReference type="PRINTS" id="PR00385">
    <property type="entry name" value="P450"/>
</dbReference>
<keyword evidence="9" id="KW-0812">Transmembrane</keyword>
<evidence type="ECO:0000256" key="4">
    <source>
        <dbReference type="ARBA" id="ARBA00023002"/>
    </source>
</evidence>
<keyword evidence="4 8" id="KW-0560">Oxidoreductase</keyword>
<feature type="transmembrane region" description="Helical" evidence="9">
    <location>
        <begin position="55"/>
        <end position="73"/>
    </location>
</feature>
<keyword evidence="5 7" id="KW-0408">Iron</keyword>
<keyword evidence="9" id="KW-0472">Membrane</keyword>
<dbReference type="GO" id="GO:0020037">
    <property type="term" value="F:heme binding"/>
    <property type="evidence" value="ECO:0007669"/>
    <property type="project" value="InterPro"/>
</dbReference>
<comment type="caution">
    <text evidence="10">The sequence shown here is derived from an EMBL/GenBank/DDBJ whole genome shotgun (WGS) entry which is preliminary data.</text>
</comment>
<evidence type="ECO:0000256" key="2">
    <source>
        <dbReference type="ARBA" id="ARBA00022617"/>
    </source>
</evidence>
<feature type="binding site" description="axial binding residue" evidence="7">
    <location>
        <position position="456"/>
    </location>
    <ligand>
        <name>heme</name>
        <dbReference type="ChEBI" id="CHEBI:30413"/>
    </ligand>
    <ligandPart>
        <name>Fe</name>
        <dbReference type="ChEBI" id="CHEBI:18248"/>
    </ligandPart>
</feature>
<evidence type="ECO:0000256" key="9">
    <source>
        <dbReference type="SAM" id="Phobius"/>
    </source>
</evidence>
<name>A0AA88GFW7_NAELO</name>
<dbReference type="GO" id="GO:0016705">
    <property type="term" value="F:oxidoreductase activity, acting on paired donors, with incorporation or reduction of molecular oxygen"/>
    <property type="evidence" value="ECO:0007669"/>
    <property type="project" value="InterPro"/>
</dbReference>
<evidence type="ECO:0000256" key="5">
    <source>
        <dbReference type="ARBA" id="ARBA00023004"/>
    </source>
</evidence>
<dbReference type="InterPro" id="IPR001128">
    <property type="entry name" value="Cyt_P450"/>
</dbReference>
<dbReference type="EMBL" id="PYSW02000036">
    <property type="protein sequence ID" value="KAG2377808.1"/>
    <property type="molecule type" value="Genomic_DNA"/>
</dbReference>
<reference evidence="10 11" key="1">
    <citation type="journal article" date="2018" name="BMC Genomics">
        <title>The genome of Naegleria lovaniensis, the basis for a comparative approach to unravel pathogenicity factors of the human pathogenic amoeba N. fowleri.</title>
        <authorList>
            <person name="Liechti N."/>
            <person name="Schurch N."/>
            <person name="Bruggmann R."/>
            <person name="Wittwer M."/>
        </authorList>
    </citation>
    <scope>NUCLEOTIDE SEQUENCE [LARGE SCALE GENOMIC DNA]</scope>
    <source>
        <strain evidence="10 11">ATCC 30569</strain>
    </source>
</reference>
<dbReference type="AlphaFoldDB" id="A0AA88GFW7"/>
<gene>
    <name evidence="10" type="ORF">C9374_008893</name>
</gene>
<dbReference type="PANTHER" id="PTHR24291:SF50">
    <property type="entry name" value="BIFUNCTIONAL ALBAFLAVENONE MONOOXYGENASE_TERPENE SYNTHASE"/>
    <property type="match status" value="1"/>
</dbReference>
<dbReference type="PANTHER" id="PTHR24291">
    <property type="entry name" value="CYTOCHROME P450 FAMILY 4"/>
    <property type="match status" value="1"/>
</dbReference>
<dbReference type="GeneID" id="68101347"/>
<dbReference type="InterPro" id="IPR002401">
    <property type="entry name" value="Cyt_P450_E_grp-I"/>
</dbReference>
<keyword evidence="9" id="KW-1133">Transmembrane helix</keyword>
<dbReference type="PROSITE" id="PS00086">
    <property type="entry name" value="CYTOCHROME_P450"/>
    <property type="match status" value="1"/>
</dbReference>
<sequence length="512" mass="58838">MSSSLPASSFQFWGLSDFYTTLLTALGVILIGYFIWLFIGIYSQCSKLGHIPGTWQVWFAPFRIPFFAPYLYLGSMGSIPQLAQMMGDAETQTLRISLAQRSIIWVSDPEMLKELLVTKANNFSKPKQIYEVLNPFDKGNNVLTAPHTEEWKKHFKICSPGFSSKNLEYMCKIAVESTDLMFKKWDEKLQQCSQFVLNVGDYSDITLDVLGKAGFGVDFGIFSSNEEGRQLRQTMDIIMRRGMILKRFVRHLPLLYKILSNWSGATQALETCSKILDKIINQRREEVKNRTSSDVDDGKNDILSLLVEANTIENLLTDDELKSNAFILTLAGHETTSTLLQWTTFELSKRPEILKKLQTEVTRVLNGRNPTYDDYNSLEYVNAVIMELAKKDTTLGKYQIPKGSFINAFILNVHKKESIWKNADEFDPERFKDAETRDRVQHDFTWMPFSMGNRKCIGYRFSLLEACMILTKLVQKYDFVLLNDEEKDPVGCSVRVVQRPTNLKVRVSKREH</sequence>
<organism evidence="10 11">
    <name type="scientific">Naegleria lovaniensis</name>
    <name type="common">Amoeba</name>
    <dbReference type="NCBI Taxonomy" id="51637"/>
    <lineage>
        <taxon>Eukaryota</taxon>
        <taxon>Discoba</taxon>
        <taxon>Heterolobosea</taxon>
        <taxon>Tetramitia</taxon>
        <taxon>Eutetramitia</taxon>
        <taxon>Vahlkampfiidae</taxon>
        <taxon>Naegleria</taxon>
    </lineage>
</organism>
<evidence type="ECO:0000256" key="8">
    <source>
        <dbReference type="RuleBase" id="RU000461"/>
    </source>
</evidence>
<evidence type="ECO:0000256" key="1">
    <source>
        <dbReference type="ARBA" id="ARBA00010617"/>
    </source>
</evidence>
<protein>
    <recommendedName>
        <fullName evidence="12">Cytochrome P450</fullName>
    </recommendedName>
</protein>
<evidence type="ECO:0000313" key="10">
    <source>
        <dbReference type="EMBL" id="KAG2377808.1"/>
    </source>
</evidence>
<evidence type="ECO:0000256" key="7">
    <source>
        <dbReference type="PIRSR" id="PIRSR602401-1"/>
    </source>
</evidence>
<dbReference type="PRINTS" id="PR00463">
    <property type="entry name" value="EP450I"/>
</dbReference>
<proteinExistence type="inferred from homology"/>
<evidence type="ECO:0008006" key="12">
    <source>
        <dbReference type="Google" id="ProtNLM"/>
    </source>
</evidence>
<dbReference type="GO" id="GO:0005506">
    <property type="term" value="F:iron ion binding"/>
    <property type="evidence" value="ECO:0007669"/>
    <property type="project" value="InterPro"/>
</dbReference>
<evidence type="ECO:0000256" key="3">
    <source>
        <dbReference type="ARBA" id="ARBA00022723"/>
    </source>
</evidence>
<dbReference type="Proteomes" id="UP000816034">
    <property type="component" value="Unassembled WGS sequence"/>
</dbReference>
<keyword evidence="6 8" id="KW-0503">Monooxygenase</keyword>
<evidence type="ECO:0000256" key="6">
    <source>
        <dbReference type="ARBA" id="ARBA00023033"/>
    </source>
</evidence>